<reference evidence="1 2" key="1">
    <citation type="submission" date="2023-08" db="EMBL/GenBank/DDBJ databases">
        <title>A Necator americanus chromosomal reference genome.</title>
        <authorList>
            <person name="Ilik V."/>
            <person name="Petrzelkova K.J."/>
            <person name="Pardy F."/>
            <person name="Fuh T."/>
            <person name="Niatou-Singa F.S."/>
            <person name="Gouil Q."/>
            <person name="Baker L."/>
            <person name="Ritchie M.E."/>
            <person name="Jex A.R."/>
            <person name="Gazzola D."/>
            <person name="Li H."/>
            <person name="Toshio Fujiwara R."/>
            <person name="Zhan B."/>
            <person name="Aroian R.V."/>
            <person name="Pafco B."/>
            <person name="Schwarz E.M."/>
        </authorList>
    </citation>
    <scope>NUCLEOTIDE SEQUENCE [LARGE SCALE GENOMIC DNA]</scope>
    <source>
        <strain evidence="1 2">Aroian</strain>
        <tissue evidence="1">Whole animal</tissue>
    </source>
</reference>
<proteinExistence type="predicted"/>
<name>A0ABR1BXG2_NECAM</name>
<gene>
    <name evidence="1" type="primary">Necator_chrI.g2814</name>
    <name evidence="1" type="ORF">RB195_006686</name>
</gene>
<evidence type="ECO:0000313" key="2">
    <source>
        <dbReference type="Proteomes" id="UP001303046"/>
    </source>
</evidence>
<keyword evidence="2" id="KW-1185">Reference proteome</keyword>
<protein>
    <submittedName>
        <fullName evidence="1">Uncharacterized protein</fullName>
    </submittedName>
</protein>
<dbReference type="Proteomes" id="UP001303046">
    <property type="component" value="Unassembled WGS sequence"/>
</dbReference>
<dbReference type="EMBL" id="JAVFWL010000001">
    <property type="protein sequence ID" value="KAK6729783.1"/>
    <property type="molecule type" value="Genomic_DNA"/>
</dbReference>
<sequence>MLRYYIQQIRLALADVLSVECGYRLNSFYSDEDNNTEMSAVNEDHYQSWLHLKQINIKATNSTYHDSRTVEHSKDVLANCSRLVKEVLSLRQKIVSERQTIHFLRRCQQHQVTPDLIANKRLHEISGVSKESRQMHNIEEQLRMALKRRRDPMFSLFRKCNIAEKFAVNEDHYQSRLKLKQIDQKPTCSACQVSRTVAHKHHCHHSEALKKAEHQPVQPIDNLL</sequence>
<comment type="caution">
    <text evidence="1">The sequence shown here is derived from an EMBL/GenBank/DDBJ whole genome shotgun (WGS) entry which is preliminary data.</text>
</comment>
<organism evidence="1 2">
    <name type="scientific">Necator americanus</name>
    <name type="common">Human hookworm</name>
    <dbReference type="NCBI Taxonomy" id="51031"/>
    <lineage>
        <taxon>Eukaryota</taxon>
        <taxon>Metazoa</taxon>
        <taxon>Ecdysozoa</taxon>
        <taxon>Nematoda</taxon>
        <taxon>Chromadorea</taxon>
        <taxon>Rhabditida</taxon>
        <taxon>Rhabditina</taxon>
        <taxon>Rhabditomorpha</taxon>
        <taxon>Strongyloidea</taxon>
        <taxon>Ancylostomatidae</taxon>
        <taxon>Bunostominae</taxon>
        <taxon>Necator</taxon>
    </lineage>
</organism>
<accession>A0ABR1BXG2</accession>
<evidence type="ECO:0000313" key="1">
    <source>
        <dbReference type="EMBL" id="KAK6729783.1"/>
    </source>
</evidence>